<keyword evidence="5 15" id="KW-0812">Transmembrane</keyword>
<evidence type="ECO:0000256" key="13">
    <source>
        <dbReference type="ARBA" id="ARBA00024531"/>
    </source>
</evidence>
<dbReference type="PANTHER" id="PTHR45792:SF2">
    <property type="entry name" value="DIACYLGLYCEROL LIPASE-BETA"/>
    <property type="match status" value="1"/>
</dbReference>
<dbReference type="InterPro" id="IPR052214">
    <property type="entry name" value="DAG_Lipase-Related"/>
</dbReference>
<evidence type="ECO:0000256" key="15">
    <source>
        <dbReference type="SAM" id="Phobius"/>
    </source>
</evidence>
<keyword evidence="8" id="KW-0106">Calcium</keyword>
<evidence type="ECO:0000259" key="16">
    <source>
        <dbReference type="Pfam" id="PF01764"/>
    </source>
</evidence>
<reference evidence="17" key="1">
    <citation type="submission" date="2023-11" db="EMBL/GenBank/DDBJ databases">
        <title>Genome assemblies of two species of porcelain crab, Petrolisthes cinctipes and Petrolisthes manimaculis (Anomura: Porcellanidae).</title>
        <authorList>
            <person name="Angst P."/>
        </authorList>
    </citation>
    <scope>NUCLEOTIDE SEQUENCE</scope>
    <source>
        <strain evidence="17">PB745_02</strain>
        <tissue evidence="17">Gill</tissue>
    </source>
</reference>
<dbReference type="GO" id="GO:0005886">
    <property type="term" value="C:plasma membrane"/>
    <property type="evidence" value="ECO:0007669"/>
    <property type="project" value="UniProtKB-SubCell"/>
</dbReference>
<evidence type="ECO:0000256" key="11">
    <source>
        <dbReference type="ARBA" id="ARBA00023098"/>
    </source>
</evidence>
<dbReference type="Gene3D" id="3.40.50.1820">
    <property type="entry name" value="alpha/beta hydrolase"/>
    <property type="match status" value="1"/>
</dbReference>
<dbReference type="GO" id="GO:0004806">
    <property type="term" value="F:triacylglycerol lipase activity"/>
    <property type="evidence" value="ECO:0007669"/>
    <property type="project" value="TreeGrafter"/>
</dbReference>
<dbReference type="AlphaFoldDB" id="A0AAE1P108"/>
<dbReference type="InterPro" id="IPR002921">
    <property type="entry name" value="Fungal_lipase-type"/>
</dbReference>
<dbReference type="EC" id="3.1.1.116" evidence="14"/>
<feature type="transmembrane region" description="Helical" evidence="15">
    <location>
        <begin position="100"/>
        <end position="121"/>
    </location>
</feature>
<accession>A0AAE1P108</accession>
<feature type="transmembrane region" description="Helical" evidence="15">
    <location>
        <begin position="59"/>
        <end position="80"/>
    </location>
</feature>
<keyword evidence="11" id="KW-0443">Lipid metabolism</keyword>
<evidence type="ECO:0000256" key="2">
    <source>
        <dbReference type="ARBA" id="ARBA00004651"/>
    </source>
</evidence>
<comment type="subcellular location">
    <subcellularLocation>
        <location evidence="2">Cell membrane</location>
        <topology evidence="2">Multi-pass membrane protein</topology>
    </subcellularLocation>
</comment>
<name>A0AAE1P108_9EUCA</name>
<evidence type="ECO:0000256" key="7">
    <source>
        <dbReference type="ARBA" id="ARBA00022801"/>
    </source>
</evidence>
<keyword evidence="10 15" id="KW-1133">Transmembrane helix</keyword>
<evidence type="ECO:0000313" key="18">
    <source>
        <dbReference type="Proteomes" id="UP001292094"/>
    </source>
</evidence>
<evidence type="ECO:0000256" key="1">
    <source>
        <dbReference type="ARBA" id="ARBA00001913"/>
    </source>
</evidence>
<keyword evidence="3" id="KW-1003">Cell membrane</keyword>
<dbReference type="GO" id="GO:0046872">
    <property type="term" value="F:metal ion binding"/>
    <property type="evidence" value="ECO:0007669"/>
    <property type="project" value="UniProtKB-KW"/>
</dbReference>
<feature type="transmembrane region" description="Helical" evidence="15">
    <location>
        <begin position="18"/>
        <end position="39"/>
    </location>
</feature>
<keyword evidence="18" id="KW-1185">Reference proteome</keyword>
<feature type="domain" description="Fungal lipase-type" evidence="16">
    <location>
        <begin position="382"/>
        <end position="514"/>
    </location>
</feature>
<dbReference type="CDD" id="cd00519">
    <property type="entry name" value="Lipase_3"/>
    <property type="match status" value="1"/>
</dbReference>
<gene>
    <name evidence="17" type="ORF">Pmani_028746</name>
</gene>
<keyword evidence="7" id="KW-0378">Hydrolase</keyword>
<dbReference type="GO" id="GO:0022008">
    <property type="term" value="P:neurogenesis"/>
    <property type="evidence" value="ECO:0007669"/>
    <property type="project" value="TreeGrafter"/>
</dbReference>
<organism evidence="17 18">
    <name type="scientific">Petrolisthes manimaculis</name>
    <dbReference type="NCBI Taxonomy" id="1843537"/>
    <lineage>
        <taxon>Eukaryota</taxon>
        <taxon>Metazoa</taxon>
        <taxon>Ecdysozoa</taxon>
        <taxon>Arthropoda</taxon>
        <taxon>Crustacea</taxon>
        <taxon>Multicrustacea</taxon>
        <taxon>Malacostraca</taxon>
        <taxon>Eumalacostraca</taxon>
        <taxon>Eucarida</taxon>
        <taxon>Decapoda</taxon>
        <taxon>Pleocyemata</taxon>
        <taxon>Anomura</taxon>
        <taxon>Galatheoidea</taxon>
        <taxon>Porcellanidae</taxon>
        <taxon>Petrolisthes</taxon>
    </lineage>
</organism>
<proteinExistence type="predicted"/>
<evidence type="ECO:0000256" key="3">
    <source>
        <dbReference type="ARBA" id="ARBA00022475"/>
    </source>
</evidence>
<dbReference type="SUPFAM" id="SSF53474">
    <property type="entry name" value="alpha/beta-Hydrolases"/>
    <property type="match status" value="1"/>
</dbReference>
<keyword evidence="9" id="KW-0442">Lipid degradation</keyword>
<keyword evidence="6" id="KW-0479">Metal-binding</keyword>
<evidence type="ECO:0000256" key="12">
    <source>
        <dbReference type="ARBA" id="ARBA00023136"/>
    </source>
</evidence>
<dbReference type="GO" id="GO:0005737">
    <property type="term" value="C:cytoplasm"/>
    <property type="evidence" value="ECO:0007669"/>
    <property type="project" value="TreeGrafter"/>
</dbReference>
<evidence type="ECO:0000256" key="14">
    <source>
        <dbReference type="ARBA" id="ARBA00026104"/>
    </source>
</evidence>
<feature type="transmembrane region" description="Helical" evidence="15">
    <location>
        <begin position="141"/>
        <end position="160"/>
    </location>
</feature>
<evidence type="ECO:0000256" key="4">
    <source>
        <dbReference type="ARBA" id="ARBA00022553"/>
    </source>
</evidence>
<dbReference type="Pfam" id="PF01764">
    <property type="entry name" value="Lipase_3"/>
    <property type="match status" value="1"/>
</dbReference>
<comment type="catalytic activity">
    <reaction evidence="13">
        <text>a 1,2-diacyl-sn-glycerol + H2O = a 2-acylglycerol + a fatty acid + H(+)</text>
        <dbReference type="Rhea" id="RHEA:33275"/>
        <dbReference type="ChEBI" id="CHEBI:15377"/>
        <dbReference type="ChEBI" id="CHEBI:15378"/>
        <dbReference type="ChEBI" id="CHEBI:17389"/>
        <dbReference type="ChEBI" id="CHEBI:17815"/>
        <dbReference type="ChEBI" id="CHEBI:28868"/>
        <dbReference type="EC" id="3.1.1.116"/>
    </reaction>
    <physiologicalReaction direction="left-to-right" evidence="13">
        <dbReference type="Rhea" id="RHEA:33276"/>
    </physiologicalReaction>
</comment>
<comment type="caution">
    <text evidence="17">The sequence shown here is derived from an EMBL/GenBank/DDBJ whole genome shotgun (WGS) entry which is preliminary data.</text>
</comment>
<keyword evidence="12 15" id="KW-0472">Membrane</keyword>
<dbReference type="Proteomes" id="UP001292094">
    <property type="component" value="Unassembled WGS sequence"/>
</dbReference>
<sequence length="681" mass="75222">MPALVVFQRRWRIGSDDLVIPGVIEIIIRTAWLGLLVSLMVQHEVDTSRCSSGSYLLRLYLLGAVILLVVTILITVLMSWHSARGTIMETSPRKRVSHLIVSRVMLGIPEVAWNILGTIWISTGNIQCEPDSPLPMLMRAVVLYTWVAIVFIGGGILLLFDPMKRPGVVEAGTLEPNYIQQWEKRCRILCCARSLDENSAEAFRNIADVFASLFETNDLVASDVAAALVLLRLQRKAEEEQEETFRRNNLHLPISRASTASIGALQDEGSLPHQQSPRPEWMKVGSAYHFMKFALASYGWPWFVYGHICSSICKLWPFITCCSCCRNVTGAVEEDNCCQCHTAAVKAITGLTRDNFTFITFHNTIHEVPFFVALDDESENIVVAIRGTLSLHDAITDLNAVSAAVKGEGVPEGWTAHKGVVEAAYSVRRRLENTRALQEALTARPGYGIVITGHSLGAGAAVVLAALLRPQYPALKCFAFSPPGGLCSKDFALATQKYVMSVVVGDDLVPRLSMNSIHDLRHKITCVLHTCPQPKFRVLARGCWYMLFGISSSHLHSSSSIESPAIDRPLLQGSANTCTYESVEDVRINFSEGTGNSCSASPPRHTETPLHPPGRILYCFPSLPIEDRLDGCVGEWEFTWCEVREFTNILISPFMVRHHLPEVVLCALREAAALAAQDAEP</sequence>
<keyword evidence="4" id="KW-0597">Phosphoprotein</keyword>
<dbReference type="PANTHER" id="PTHR45792">
    <property type="entry name" value="DIACYLGLYCEROL LIPASE HOMOLOG-RELATED"/>
    <property type="match status" value="1"/>
</dbReference>
<dbReference type="InterPro" id="IPR029058">
    <property type="entry name" value="AB_hydrolase_fold"/>
</dbReference>
<feature type="transmembrane region" description="Helical" evidence="15">
    <location>
        <begin position="447"/>
        <end position="468"/>
    </location>
</feature>
<dbReference type="GO" id="GO:0019369">
    <property type="term" value="P:arachidonate metabolic process"/>
    <property type="evidence" value="ECO:0007669"/>
    <property type="project" value="TreeGrafter"/>
</dbReference>
<dbReference type="EMBL" id="JAWZYT010003332">
    <property type="protein sequence ID" value="KAK4298947.1"/>
    <property type="molecule type" value="Genomic_DNA"/>
</dbReference>
<evidence type="ECO:0000256" key="9">
    <source>
        <dbReference type="ARBA" id="ARBA00022963"/>
    </source>
</evidence>
<evidence type="ECO:0000256" key="5">
    <source>
        <dbReference type="ARBA" id="ARBA00022692"/>
    </source>
</evidence>
<protein>
    <recommendedName>
        <fullName evidence="14">sn-1-specific diacylglycerol lipase</fullName>
        <ecNumber evidence="14">3.1.1.116</ecNumber>
    </recommendedName>
</protein>
<evidence type="ECO:0000256" key="8">
    <source>
        <dbReference type="ARBA" id="ARBA00022837"/>
    </source>
</evidence>
<evidence type="ECO:0000256" key="10">
    <source>
        <dbReference type="ARBA" id="ARBA00022989"/>
    </source>
</evidence>
<evidence type="ECO:0000313" key="17">
    <source>
        <dbReference type="EMBL" id="KAK4298947.1"/>
    </source>
</evidence>
<evidence type="ECO:0000256" key="6">
    <source>
        <dbReference type="ARBA" id="ARBA00022723"/>
    </source>
</evidence>
<dbReference type="GO" id="GO:0046340">
    <property type="term" value="P:diacylglycerol catabolic process"/>
    <property type="evidence" value="ECO:0007669"/>
    <property type="project" value="TreeGrafter"/>
</dbReference>
<comment type="cofactor">
    <cofactor evidence="1">
        <name>Ca(2+)</name>
        <dbReference type="ChEBI" id="CHEBI:29108"/>
    </cofactor>
</comment>